<dbReference type="RefSeq" id="WP_350446380.1">
    <property type="nucleotide sequence ID" value="NZ_CP158373.1"/>
</dbReference>
<dbReference type="InterPro" id="IPR007049">
    <property type="entry name" value="Carb-sel_porin_OprB"/>
</dbReference>
<name>A0AAU7XWK3_9PSED</name>
<dbReference type="EMBL" id="CP158373">
    <property type="protein sequence ID" value="XBY61923.1"/>
    <property type="molecule type" value="Genomic_DNA"/>
</dbReference>
<sequence>MNRTLARNALLLSLPLLPLPSLADEAPGPLAELGSQLAEHGIKTHAVFLSLAVKNLDTGPRPHSFGNSGDLFLGADLDLGKMAGLDGAALHIEQTQFILDRNTGQPTSGAWQGAVGSYFGGAPIHNDIGASQLSLLTWEQQWLDGNLETHLGRTNARRYFFIYNCESQVTCNDPVIDASTGVLPPPYGAWGGYLKYRLTPDLYLHAGAFESNPVDYLKKRHGLDFSTTDASGTSLLYGIGRREGAERNPYSSHYELNGYHNTSKQTDPLTGASEHGSSGAFFKFQQTVWRADGGQGDAPQAAQLFGSLSAAADDKQPFRHFAEAGISWLAPFERPGDTLNLKASYLRLNPHQLEFQRQSRIAAGGDPSQGSRDVYALEGNSHFALTRHLALEPSVQYLFNPDNYYNPGATEISGDGFVVALQLTLDVGSLLGL</sequence>
<keyword evidence="2" id="KW-0732">Signal</keyword>
<dbReference type="InterPro" id="IPR038673">
    <property type="entry name" value="OprB_sf"/>
</dbReference>
<dbReference type="Pfam" id="PF04966">
    <property type="entry name" value="OprB"/>
    <property type="match status" value="1"/>
</dbReference>
<reference evidence="3" key="1">
    <citation type="submission" date="2023-08" db="EMBL/GenBank/DDBJ databases">
        <title>Increased levels of nutrients transform a symbiont into a lethal pathobiont.</title>
        <authorList>
            <person name="Lachnit T."/>
            <person name="Ulrich L."/>
            <person name="Willmer F.M."/>
            <person name="Hasenbein T."/>
            <person name="Steiner L.X."/>
            <person name="Wolters M."/>
            <person name="Herbst E.M."/>
            <person name="Deines P."/>
        </authorList>
    </citation>
    <scope>NUCLEOTIDE SEQUENCE</scope>
    <source>
        <strain evidence="3">T3</strain>
    </source>
</reference>
<dbReference type="Gene3D" id="2.40.160.180">
    <property type="entry name" value="Carbohydrate-selective porin OprB"/>
    <property type="match status" value="1"/>
</dbReference>
<accession>A0AAU7XWK3</accession>
<evidence type="ECO:0000256" key="2">
    <source>
        <dbReference type="RuleBase" id="RU363072"/>
    </source>
</evidence>
<dbReference type="GO" id="GO:0016020">
    <property type="term" value="C:membrane"/>
    <property type="evidence" value="ECO:0007669"/>
    <property type="project" value="InterPro"/>
</dbReference>
<dbReference type="GO" id="GO:0015288">
    <property type="term" value="F:porin activity"/>
    <property type="evidence" value="ECO:0007669"/>
    <property type="project" value="InterPro"/>
</dbReference>
<comment type="similarity">
    <text evidence="1 2">Belongs to the OprB family.</text>
</comment>
<dbReference type="PANTHER" id="PTHR37944:SF1">
    <property type="entry name" value="PORIN B"/>
    <property type="match status" value="1"/>
</dbReference>
<evidence type="ECO:0000313" key="3">
    <source>
        <dbReference type="EMBL" id="XBY61923.1"/>
    </source>
</evidence>
<gene>
    <name evidence="3" type="ORF">ABS648_18370</name>
</gene>
<organism evidence="3">
    <name type="scientific">Pseudomonas solani</name>
    <dbReference type="NCBI Taxonomy" id="2731552"/>
    <lineage>
        <taxon>Bacteria</taxon>
        <taxon>Pseudomonadati</taxon>
        <taxon>Pseudomonadota</taxon>
        <taxon>Gammaproteobacteria</taxon>
        <taxon>Pseudomonadales</taxon>
        <taxon>Pseudomonadaceae</taxon>
        <taxon>Pseudomonas</taxon>
    </lineage>
</organism>
<dbReference type="AlphaFoldDB" id="A0AAU7XWK3"/>
<feature type="chain" id="PRO_5043089787" evidence="2">
    <location>
        <begin position="24"/>
        <end position="433"/>
    </location>
</feature>
<evidence type="ECO:0000256" key="1">
    <source>
        <dbReference type="ARBA" id="ARBA00008769"/>
    </source>
</evidence>
<protein>
    <submittedName>
        <fullName evidence="3">Carbohydrate porin</fullName>
    </submittedName>
</protein>
<dbReference type="InterPro" id="IPR052932">
    <property type="entry name" value="OprB_Porin"/>
</dbReference>
<dbReference type="PANTHER" id="PTHR37944">
    <property type="entry name" value="PORIN B"/>
    <property type="match status" value="1"/>
</dbReference>
<feature type="signal peptide" evidence="2">
    <location>
        <begin position="1"/>
        <end position="23"/>
    </location>
</feature>
<dbReference type="GO" id="GO:0008643">
    <property type="term" value="P:carbohydrate transport"/>
    <property type="evidence" value="ECO:0007669"/>
    <property type="project" value="InterPro"/>
</dbReference>
<proteinExistence type="inferred from homology"/>